<dbReference type="Proteomes" id="UP000232323">
    <property type="component" value="Unassembled WGS sequence"/>
</dbReference>
<sequence length="387" mass="42092">MAAVKSLSTTELLLEVLVVREKLAQLSNSTLLGLAVHHVWFMIGEEISLMLDPTLSRVIPELALFHQKSCEHVLSFKDLPGRVCASGAVQLIQSPSSLPVSVHPRDKLSEKDLHLVGDIIYLPVHNKTMRGRGSGCNTLPIAVLELFLTFDDGHAAPLLTADVITFISAALERVHLSVSCVSGCEGTVQGLSNLPQGQSPLPVLNLQETVDTSYDQGQCVKGIRSKVLRETSDEDEYELPPGTASFNSSSPVAVMSMSHYQPYQPPCDSRSYLDGDMSHKLAPLQKEVHHDLNSGSSKDITLSSSHIIMMGAQDETQHVSEIAGYRCSVDSKSAVTPDSLHECLHTASEEVTCQSDRGYADVPSAGDVRNLKRIRSMHFVTLQSNND</sequence>
<keyword evidence="2" id="KW-1185">Reference proteome</keyword>
<evidence type="ECO:0000313" key="1">
    <source>
        <dbReference type="EMBL" id="GAX77944.1"/>
    </source>
</evidence>
<evidence type="ECO:0000313" key="2">
    <source>
        <dbReference type="Proteomes" id="UP000232323"/>
    </source>
</evidence>
<name>A0A250X4D7_9CHLO</name>
<organism evidence="1 2">
    <name type="scientific">Chlamydomonas eustigma</name>
    <dbReference type="NCBI Taxonomy" id="1157962"/>
    <lineage>
        <taxon>Eukaryota</taxon>
        <taxon>Viridiplantae</taxon>
        <taxon>Chlorophyta</taxon>
        <taxon>core chlorophytes</taxon>
        <taxon>Chlorophyceae</taxon>
        <taxon>CS clade</taxon>
        <taxon>Chlamydomonadales</taxon>
        <taxon>Chlamydomonadaceae</taxon>
        <taxon>Chlamydomonas</taxon>
    </lineage>
</organism>
<comment type="caution">
    <text evidence="1">The sequence shown here is derived from an EMBL/GenBank/DDBJ whole genome shotgun (WGS) entry which is preliminary data.</text>
</comment>
<reference evidence="1 2" key="1">
    <citation type="submission" date="2017-08" db="EMBL/GenBank/DDBJ databases">
        <title>Acidophilic green algal genome provides insights into adaptation to an acidic environment.</title>
        <authorList>
            <person name="Hirooka S."/>
            <person name="Hirose Y."/>
            <person name="Kanesaki Y."/>
            <person name="Higuchi S."/>
            <person name="Fujiwara T."/>
            <person name="Onuma R."/>
            <person name="Era A."/>
            <person name="Ohbayashi R."/>
            <person name="Uzuka A."/>
            <person name="Nozaki H."/>
            <person name="Yoshikawa H."/>
            <person name="Miyagishima S.Y."/>
        </authorList>
    </citation>
    <scope>NUCLEOTIDE SEQUENCE [LARGE SCALE GENOMIC DNA]</scope>
    <source>
        <strain evidence="1 2">NIES-2499</strain>
    </source>
</reference>
<gene>
    <name evidence="1" type="ORF">CEUSTIGMA_g5386.t1</name>
</gene>
<proteinExistence type="predicted"/>
<protein>
    <submittedName>
        <fullName evidence="1">Uncharacterized protein</fullName>
    </submittedName>
</protein>
<accession>A0A250X4D7</accession>
<dbReference type="AlphaFoldDB" id="A0A250X4D7"/>
<dbReference type="EMBL" id="BEGY01000028">
    <property type="protein sequence ID" value="GAX77944.1"/>
    <property type="molecule type" value="Genomic_DNA"/>
</dbReference>